<reference evidence="4 5" key="1">
    <citation type="submission" date="2023-10" db="EMBL/GenBank/DDBJ databases">
        <title>Hymenobacter endophyticus sp. nov., an isolate from the leaf tissues of wheat.</title>
        <authorList>
            <person name="Dai Y."/>
        </authorList>
    </citation>
    <scope>NUCLEOTIDE SEQUENCE [LARGE SCALE GENOMIC DNA]</scope>
    <source>
        <strain evidence="4 5">ZK17L-C2</strain>
    </source>
</reference>
<evidence type="ECO:0000313" key="4">
    <source>
        <dbReference type="EMBL" id="MDU0371443.1"/>
    </source>
</evidence>
<accession>A0ABU3TJ88</accession>
<comment type="caution">
    <text evidence="4">The sequence shown here is derived from an EMBL/GenBank/DDBJ whole genome shotgun (WGS) entry which is preliminary data.</text>
</comment>
<dbReference type="Gene3D" id="2.60.40.10">
    <property type="entry name" value="Immunoglobulins"/>
    <property type="match status" value="1"/>
</dbReference>
<proteinExistence type="inferred from homology"/>
<dbReference type="InterPro" id="IPR003961">
    <property type="entry name" value="FN3_dom"/>
</dbReference>
<dbReference type="SUPFAM" id="SSF69304">
    <property type="entry name" value="Tricorn protease N-terminal domain"/>
    <property type="match status" value="1"/>
</dbReference>
<dbReference type="SMART" id="SM00060">
    <property type="entry name" value="FN3"/>
    <property type="match status" value="1"/>
</dbReference>
<dbReference type="RefSeq" id="WP_315998901.1">
    <property type="nucleotide sequence ID" value="NZ_JAWDJT010000008.1"/>
</dbReference>
<protein>
    <submittedName>
        <fullName evidence="4">Carboxypeptidase regulatory-like domain-containing protein</fullName>
    </submittedName>
</protein>
<dbReference type="Gene3D" id="2.120.10.30">
    <property type="entry name" value="TolB, C-terminal domain"/>
    <property type="match status" value="2"/>
</dbReference>
<dbReference type="Pfam" id="PF13620">
    <property type="entry name" value="CarboxypepD_reg"/>
    <property type="match status" value="1"/>
</dbReference>
<name>A0ABU3TJ88_9BACT</name>
<evidence type="ECO:0000256" key="1">
    <source>
        <dbReference type="ARBA" id="ARBA00009820"/>
    </source>
</evidence>
<sequence>MLDSRDNAPVANAVITTTPATSSFTTDAQGKFELREVAIGKYTLNVRKADFKTEAVNVQVNLNAPTDVRVVLERASGTNRRPNAPSNPFPADQASNQPTALTLRWRVTDPDGKSDSLRNDVVLYESNSPARLQVLNNSRDTAAAVTGLRYNTTYFWQVTVRDKAGEVVRGDIWSFRTRSQPDNRFLFARTVNGNTDIYSSDEAGTSLLQLTSSPFIETAPQLSPNRDRVAYTSNATGQFQIYTMNRDGSDVRQVTLLPVDGYFNMGVGYRWSPDGSQLLYSSYNKLYKINRDGTGLTLLATAPADRHFRECDWTAVGNRIVVQTVGVSIYDSELYYLNADGSGFTQAVGNLPGRLDSPSFSVDGRRLLYTRDLDNFNDGTGRQLNSHLITQNLDGSGVVDVSAGTGTTGTTSGKPVGFNDVVPRYAPDGSKIIFVQVNNVPQSIPDIYTVDLDGRNRIRLFQNATLPDWK</sequence>
<evidence type="ECO:0000259" key="3">
    <source>
        <dbReference type="PROSITE" id="PS50853"/>
    </source>
</evidence>
<dbReference type="PROSITE" id="PS50853">
    <property type="entry name" value="FN3"/>
    <property type="match status" value="1"/>
</dbReference>
<dbReference type="EMBL" id="JAWDJT010000008">
    <property type="protein sequence ID" value="MDU0371443.1"/>
    <property type="molecule type" value="Genomic_DNA"/>
</dbReference>
<dbReference type="Proteomes" id="UP001250698">
    <property type="component" value="Unassembled WGS sequence"/>
</dbReference>
<keyword evidence="5" id="KW-1185">Reference proteome</keyword>
<dbReference type="InterPro" id="IPR013783">
    <property type="entry name" value="Ig-like_fold"/>
</dbReference>
<gene>
    <name evidence="4" type="ORF">ROI90_13630</name>
</gene>
<feature type="domain" description="Fibronectin type-III" evidence="3">
    <location>
        <begin position="84"/>
        <end position="180"/>
    </location>
</feature>
<feature type="compositionally biased region" description="Polar residues" evidence="2">
    <location>
        <begin position="76"/>
        <end position="86"/>
    </location>
</feature>
<dbReference type="SUPFAM" id="SSF49452">
    <property type="entry name" value="Starch-binding domain-like"/>
    <property type="match status" value="1"/>
</dbReference>
<evidence type="ECO:0000256" key="2">
    <source>
        <dbReference type="SAM" id="MobiDB-lite"/>
    </source>
</evidence>
<dbReference type="InterPro" id="IPR011042">
    <property type="entry name" value="6-blade_b-propeller_TolB-like"/>
</dbReference>
<dbReference type="SUPFAM" id="SSF49265">
    <property type="entry name" value="Fibronectin type III"/>
    <property type="match status" value="1"/>
</dbReference>
<feature type="region of interest" description="Disordered" evidence="2">
    <location>
        <begin position="76"/>
        <end position="98"/>
    </location>
</feature>
<dbReference type="Gene3D" id="2.60.40.1120">
    <property type="entry name" value="Carboxypeptidase-like, regulatory domain"/>
    <property type="match status" value="1"/>
</dbReference>
<dbReference type="PANTHER" id="PTHR36842:SF1">
    <property type="entry name" value="PROTEIN TOLB"/>
    <property type="match status" value="1"/>
</dbReference>
<dbReference type="InterPro" id="IPR011659">
    <property type="entry name" value="WD40"/>
</dbReference>
<dbReference type="InterPro" id="IPR013784">
    <property type="entry name" value="Carb-bd-like_fold"/>
</dbReference>
<dbReference type="Pfam" id="PF07676">
    <property type="entry name" value="PD40"/>
    <property type="match status" value="3"/>
</dbReference>
<organism evidence="4 5">
    <name type="scientific">Hymenobacter endophyticus</name>
    <dbReference type="NCBI Taxonomy" id="3076335"/>
    <lineage>
        <taxon>Bacteria</taxon>
        <taxon>Pseudomonadati</taxon>
        <taxon>Bacteroidota</taxon>
        <taxon>Cytophagia</taxon>
        <taxon>Cytophagales</taxon>
        <taxon>Hymenobacteraceae</taxon>
        <taxon>Hymenobacter</taxon>
    </lineage>
</organism>
<evidence type="ECO:0000313" key="5">
    <source>
        <dbReference type="Proteomes" id="UP001250698"/>
    </source>
</evidence>
<comment type="similarity">
    <text evidence="1">Belongs to the TolB family.</text>
</comment>
<dbReference type="PANTHER" id="PTHR36842">
    <property type="entry name" value="PROTEIN TOLB HOMOLOG"/>
    <property type="match status" value="1"/>
</dbReference>
<dbReference type="InterPro" id="IPR036116">
    <property type="entry name" value="FN3_sf"/>
</dbReference>